<evidence type="ECO:0000256" key="2">
    <source>
        <dbReference type="SAM" id="MobiDB-lite"/>
    </source>
</evidence>
<dbReference type="PANTHER" id="PTHR42954">
    <property type="entry name" value="FE(2+) TRANSPORT PROTEIN A"/>
    <property type="match status" value="1"/>
</dbReference>
<dbReference type="InterPro" id="IPR052713">
    <property type="entry name" value="FeoA"/>
</dbReference>
<evidence type="ECO:0000256" key="1">
    <source>
        <dbReference type="ARBA" id="ARBA00023004"/>
    </source>
</evidence>
<dbReference type="InterPro" id="IPR038157">
    <property type="entry name" value="FeoA_core_dom"/>
</dbReference>
<dbReference type="PANTHER" id="PTHR42954:SF2">
    <property type="entry name" value="FE(2+) TRANSPORT PROTEIN A"/>
    <property type="match status" value="1"/>
</dbReference>
<evidence type="ECO:0000259" key="3">
    <source>
        <dbReference type="SMART" id="SM00899"/>
    </source>
</evidence>
<protein>
    <recommendedName>
        <fullName evidence="3">Ferrous iron transporter FeoA-like domain-containing protein</fullName>
    </recommendedName>
</protein>
<dbReference type="Gene3D" id="2.30.30.90">
    <property type="match status" value="1"/>
</dbReference>
<dbReference type="InterPro" id="IPR007167">
    <property type="entry name" value="Fe-transptr_FeoA-like"/>
</dbReference>
<keyword evidence="5" id="KW-1185">Reference proteome</keyword>
<dbReference type="SMART" id="SM00899">
    <property type="entry name" value="FeoA"/>
    <property type="match status" value="1"/>
</dbReference>
<dbReference type="EMBL" id="AP025017">
    <property type="protein sequence ID" value="BDA64089.1"/>
    <property type="molecule type" value="Genomic_DNA"/>
</dbReference>
<organism evidence="4 5">
    <name type="scientific">Actinomyces capricornis</name>
    <dbReference type="NCBI Taxonomy" id="2755559"/>
    <lineage>
        <taxon>Bacteria</taxon>
        <taxon>Bacillati</taxon>
        <taxon>Actinomycetota</taxon>
        <taxon>Actinomycetes</taxon>
        <taxon>Actinomycetales</taxon>
        <taxon>Actinomycetaceae</taxon>
        <taxon>Actinomyces</taxon>
    </lineage>
</organism>
<accession>A0ABM7UG94</accession>
<sequence>MTTSTQAHGAQAGASPRPLSELAPGSRAIITAVGASASTTPSSAAQHLARRMQDLGIVPGRPIEALRRAPLGDPTVFLVADYELCLRKRDAALIQVADPAALPGDGPTTGHNGQEER</sequence>
<feature type="domain" description="Ferrous iron transporter FeoA-like" evidence="3">
    <location>
        <begin position="17"/>
        <end position="98"/>
    </location>
</feature>
<reference evidence="4 5" key="1">
    <citation type="submission" date="2021-08" db="EMBL/GenBank/DDBJ databases">
        <title>Whole genome sequence of novel Actinomyces species strain MAS-1.</title>
        <authorList>
            <person name="Saito M."/>
            <person name="Kuwahara N."/>
            <person name="Takizawa T."/>
            <person name="Gotouda H."/>
            <person name="Ochiai T."/>
        </authorList>
    </citation>
    <scope>NUCLEOTIDE SEQUENCE [LARGE SCALE GENOMIC DNA]</scope>
    <source>
        <strain evidence="4 5">MAS-1</strain>
    </source>
</reference>
<proteinExistence type="predicted"/>
<feature type="region of interest" description="Disordered" evidence="2">
    <location>
        <begin position="1"/>
        <end position="23"/>
    </location>
</feature>
<evidence type="ECO:0000313" key="5">
    <source>
        <dbReference type="Proteomes" id="UP000824496"/>
    </source>
</evidence>
<evidence type="ECO:0000313" key="4">
    <source>
        <dbReference type="EMBL" id="BDA64089.1"/>
    </source>
</evidence>
<name>A0ABM7UG94_9ACTO</name>
<keyword evidence="1" id="KW-0408">Iron</keyword>
<dbReference type="SUPFAM" id="SSF50037">
    <property type="entry name" value="C-terminal domain of transcriptional repressors"/>
    <property type="match status" value="1"/>
</dbReference>
<dbReference type="InterPro" id="IPR008988">
    <property type="entry name" value="Transcriptional_repressor_C"/>
</dbReference>
<dbReference type="Proteomes" id="UP000824496">
    <property type="component" value="Chromosome"/>
</dbReference>
<dbReference type="RefSeq" id="WP_223911709.1">
    <property type="nucleotide sequence ID" value="NZ_AP025017.1"/>
</dbReference>
<dbReference type="Pfam" id="PF04023">
    <property type="entry name" value="FeoA"/>
    <property type="match status" value="1"/>
</dbReference>
<gene>
    <name evidence="4" type="ORF">MANAM107_09230</name>
</gene>